<feature type="region of interest" description="Disordered" evidence="1">
    <location>
        <begin position="1651"/>
        <end position="1671"/>
    </location>
</feature>
<feature type="compositionally biased region" description="Polar residues" evidence="1">
    <location>
        <begin position="990"/>
        <end position="999"/>
    </location>
</feature>
<evidence type="ECO:0000256" key="1">
    <source>
        <dbReference type="SAM" id="MobiDB-lite"/>
    </source>
</evidence>
<feature type="region of interest" description="Disordered" evidence="1">
    <location>
        <begin position="990"/>
        <end position="1018"/>
    </location>
</feature>
<dbReference type="Proteomes" id="UP001642360">
    <property type="component" value="Unassembled WGS sequence"/>
</dbReference>
<gene>
    <name evidence="2" type="ORF">ILEXP_LOCUS52227</name>
</gene>
<feature type="compositionally biased region" description="Polar residues" evidence="1">
    <location>
        <begin position="1006"/>
        <end position="1015"/>
    </location>
</feature>
<feature type="region of interest" description="Disordered" evidence="1">
    <location>
        <begin position="230"/>
        <end position="323"/>
    </location>
</feature>
<feature type="region of interest" description="Disordered" evidence="1">
    <location>
        <begin position="931"/>
        <end position="953"/>
    </location>
</feature>
<keyword evidence="3" id="KW-1185">Reference proteome</keyword>
<feature type="region of interest" description="Disordered" evidence="1">
    <location>
        <begin position="741"/>
        <end position="765"/>
    </location>
</feature>
<sequence length="2232" mass="247112">MDYHSMKRKELQALCKKHNIPANLSNLEMANKLASLVQDNEQRVTRGKSSLKGLAEIPIENDSDVVNGKIKKFRFSPENEMMDFVKSDANLNETKREGRRKSMLRPVAKKGDHVIDNVDSVDSFKEIVDKPLVRATRSTTKEATECGAVLVRSTPLKKKRGRRELKEVDGSDKPPPVVESTAIEENQVLTRRSLRNRVAVNEVEQESKGVDVVASRKSVRQRNLKITRAHGSGDVSENKALEEDGGIAEPEKGLRRSKRNMTKDEGSELLDGDLIPRGRNTRSRTQVAVKASAVDSETGRETNVEVQKGPSRRPARNGNRNKSVMFQTDNEEEIQGKLEVVLPLEEPLKRAARNHDRQKAVMPQVENGNMNKSVVPQLDNEEDIQGKLEVVLMLEEPLKRAARNNGRRKSVVPQVERVGIDWVLAVNENRKPVRSLALVGGFGVEVPKEHAMVPQLNDHLRRSRSNTLMVYPTTSTKEELDTHGLVEENESLRQLRDPFALIKAPRIIEKVMRSRQSGSRDEPVAIPDEVANAAGVIIPRKRGRDPIQEEVAVDNGCPVEELLRRSTDKTITSESIAPGVIAGQDVEKSTAKSRSKPPNLEVEAPLLEGPLAIKELSLVDAEFSMPEVAKTTVNSDFSRDNGVTDTDAERRKLRRISPAEKQESTVKLQTDHIEQEMGISVRESVVFAEVVNNSMEVFTEKSLVDCIPKAIENDSAAQFLGSTEIIGCNNSLEAEPLSDLNVSGDTGSGENISVADDPSLLDQSDSMTKLKGTENEEEPSVGKHIHPSSLVVDHYDERIFVNKEQHLVHSEEMNGVSKLTIHATAVDDRLYGSNQSGALKKNKENAVEETPEASFIGPSDGDPVSYIVQEDKDGEDPKRFMEASELQESTTTLGKQSMQVESPLTKSIMAIDEPPTGGELSVPEVGESVRKTVSNRGNFPDHNEQKRMSSMRKSYLEDESSPESVCPALSKEVGDLVAANLEKTLASNSVKLNRESGNPVTEVDSENTNGDSDSINLFDPETVKRQSNISDEVIAEIISRTDGFSSIRQLDYFEGLNKTTDLSRKHTRKRNGVGNYAAADDKHFLDSAKYSRGQPKDFEIASDEGRKTCMLYPCDGERNARKIAHNFEESVEAVDLQETISVAGKCRKDGSTSSSPCSVWITPCKPDTISNQQGVRIGSQNKIEEGLTTNENDPEEAVFMGRASPAADEESRNDGFGGNVCMPDISHNVVENLDGQLAMVTEGDSERKCSSVFEDVIGRTMHESFIGEGNRSVISEERDIRRAERIQLPVAAPESTAFFNDDSSWYEQIFLEDSDESERGYVLKNLFATPANSKNANEEETISPDKTNIKVGDGRSSRREAQDVMGAKESEHGSNLLKRNTMLTTDENITNEHSNQEDQLLEIHLAMPDNSANSYEGLSCHDETLNVVVSVDNVLSKMGDVRSTEREAEKMAGAKKTEHDTPIQREQALPITRAKGTGGGFSESLQEDELKILFSTPVTGTNPCKRKKTFGHGIKMADAPLSIDKTVGMVGARFSLGTSQEFLPEKNGECENPINQENMMPMTSEETSEGSSTESWQEDQLKLLFATPAKNRNSYQEMQSFGIEREVTEKVMPVEKTRDGGNSQGDSEDGIGIKKNELEDTVNIRNMLRFNGEETNDEDSNESKDIAQENASTSAALAEVIHQNYESSEQMTAGLLGSEKVVVDYQYVSTKMKDHQCESTKMNNSPNLSVESLLEEDRSCHETIGKAKKQKLNFASLEADKISDTPEFRFSALASVKFDGNRGNSPTDLSTFFHEAEEVKMGKDMEATKGSDGLRDTRNRSDIEDNTRTQQVVTEKLFDDEDTEELILVGEIVCQGSNKHLCEDETLSTAEETNEVHGSSQNINDTVHCAHESKDSAERHNFGDAFVLKPALDVSNVASSEHGATELNGEPHKLSMWEIEMLPGDNKGEKDKLNTGASETDFTSDHNEAAEDLKENRTSLAEEQLGMHEFNLEEQVAKPNDNQIDTVDAPIFEHDEILKEQDVDIAIKEYLDSEYNENVSLDIDNSTVTMQNEVLTKVVKRSHSEHTSLVEPEADGDIMCTEIINIANVGVVGDKPSVIEGKYEENKESKELREPTSKSNSRMADQAPMIRDSVTDRGFAAEDAWTSQRKDDPVRSRTSDANVEEGNILPAKQLTCITQKRKNARISFALETPSKLLMTADMKENAPSIKKDHIGSLAMVKSATKRRALEEL</sequence>
<feature type="region of interest" description="Disordered" evidence="1">
    <location>
        <begin position="2141"/>
        <end position="2162"/>
    </location>
</feature>
<evidence type="ECO:0000313" key="3">
    <source>
        <dbReference type="Proteomes" id="UP001642360"/>
    </source>
</evidence>
<feature type="compositionally biased region" description="Basic and acidic residues" evidence="1">
    <location>
        <begin position="1352"/>
        <end position="1372"/>
    </location>
</feature>
<organism evidence="2 3">
    <name type="scientific">Ilex paraguariensis</name>
    <name type="common">yerba mate</name>
    <dbReference type="NCBI Taxonomy" id="185542"/>
    <lineage>
        <taxon>Eukaryota</taxon>
        <taxon>Viridiplantae</taxon>
        <taxon>Streptophyta</taxon>
        <taxon>Embryophyta</taxon>
        <taxon>Tracheophyta</taxon>
        <taxon>Spermatophyta</taxon>
        <taxon>Magnoliopsida</taxon>
        <taxon>eudicotyledons</taxon>
        <taxon>Gunneridae</taxon>
        <taxon>Pentapetalae</taxon>
        <taxon>asterids</taxon>
        <taxon>campanulids</taxon>
        <taxon>Aquifoliales</taxon>
        <taxon>Aquifoliaceae</taxon>
        <taxon>Ilex</taxon>
    </lineage>
</organism>
<feature type="compositionally biased region" description="Basic and acidic residues" evidence="1">
    <location>
        <begin position="2148"/>
        <end position="2158"/>
    </location>
</feature>
<feature type="region of interest" description="Disordered" evidence="1">
    <location>
        <begin position="1335"/>
        <end position="1373"/>
    </location>
</feature>
<comment type="caution">
    <text evidence="2">The sequence shown here is derived from an EMBL/GenBank/DDBJ whole genome shotgun (WGS) entry which is preliminary data.</text>
</comment>
<feature type="compositionally biased region" description="Polar residues" evidence="1">
    <location>
        <begin position="741"/>
        <end position="751"/>
    </location>
</feature>
<name>A0ABC8UMI1_9AQUA</name>
<dbReference type="EMBL" id="CAUOFW020008240">
    <property type="protein sequence ID" value="CAK9182092.1"/>
    <property type="molecule type" value="Genomic_DNA"/>
</dbReference>
<feature type="compositionally biased region" description="Basic and acidic residues" evidence="1">
    <location>
        <begin position="2102"/>
        <end position="2116"/>
    </location>
</feature>
<feature type="region of interest" description="Disordered" evidence="1">
    <location>
        <begin position="582"/>
        <end position="603"/>
    </location>
</feature>
<reference evidence="2 3" key="1">
    <citation type="submission" date="2024-02" db="EMBL/GenBank/DDBJ databases">
        <authorList>
            <person name="Vignale AGUSTIN F."/>
            <person name="Sosa J E."/>
            <person name="Modenutti C."/>
        </authorList>
    </citation>
    <scope>NUCLEOTIDE SEQUENCE [LARGE SCALE GENOMIC DNA]</scope>
</reference>
<accession>A0ABC8UMI1</accession>
<protein>
    <submittedName>
        <fullName evidence="2">Uncharacterized protein</fullName>
    </submittedName>
</protein>
<evidence type="ECO:0000313" key="2">
    <source>
        <dbReference type="EMBL" id="CAK9182092.1"/>
    </source>
</evidence>
<proteinExistence type="predicted"/>
<feature type="region of interest" description="Disordered" evidence="1">
    <location>
        <begin position="2102"/>
        <end position="2127"/>
    </location>
</feature>